<feature type="region of interest" description="Disordered" evidence="13">
    <location>
        <begin position="337"/>
        <end position="366"/>
    </location>
</feature>
<feature type="compositionally biased region" description="Low complexity" evidence="13">
    <location>
        <begin position="1160"/>
        <end position="1173"/>
    </location>
</feature>
<evidence type="ECO:0000256" key="5">
    <source>
        <dbReference type="ARBA" id="ARBA00011446"/>
    </source>
</evidence>
<dbReference type="Pfam" id="PF00018">
    <property type="entry name" value="SH3_1"/>
    <property type="match status" value="1"/>
</dbReference>
<dbReference type="Pfam" id="PF03127">
    <property type="entry name" value="GAT"/>
    <property type="match status" value="1"/>
</dbReference>
<evidence type="ECO:0000256" key="9">
    <source>
        <dbReference type="ARBA" id="ARBA00022927"/>
    </source>
</evidence>
<evidence type="ECO:0000256" key="10">
    <source>
        <dbReference type="ARBA" id="ARBA00023136"/>
    </source>
</evidence>
<dbReference type="SMART" id="SM00288">
    <property type="entry name" value="VHS"/>
    <property type="match status" value="1"/>
</dbReference>
<feature type="region of interest" description="Disordered" evidence="13">
    <location>
        <begin position="1351"/>
        <end position="1659"/>
    </location>
</feature>
<feature type="compositionally biased region" description="Low complexity" evidence="13">
    <location>
        <begin position="631"/>
        <end position="672"/>
    </location>
</feature>
<dbReference type="EMBL" id="CVQH01004113">
    <property type="protein sequence ID" value="CRK12817.1"/>
    <property type="molecule type" value="Genomic_DNA"/>
</dbReference>
<feature type="domain" description="VHS" evidence="15">
    <location>
        <begin position="991"/>
        <end position="1120"/>
    </location>
</feature>
<feature type="compositionally biased region" description="Pro residues" evidence="13">
    <location>
        <begin position="1588"/>
        <end position="1605"/>
    </location>
</feature>
<organism evidence="16 17">
    <name type="scientific">Verticillium longisporum</name>
    <name type="common">Verticillium dahliae var. longisporum</name>
    <dbReference type="NCBI Taxonomy" id="100787"/>
    <lineage>
        <taxon>Eukaryota</taxon>
        <taxon>Fungi</taxon>
        <taxon>Dikarya</taxon>
        <taxon>Ascomycota</taxon>
        <taxon>Pezizomycotina</taxon>
        <taxon>Sordariomycetes</taxon>
        <taxon>Hypocreomycetidae</taxon>
        <taxon>Glomerellales</taxon>
        <taxon>Plectosphaerellaceae</taxon>
        <taxon>Verticillium</taxon>
    </lineage>
</organism>
<evidence type="ECO:0000256" key="13">
    <source>
        <dbReference type="SAM" id="MobiDB-lite"/>
    </source>
</evidence>
<dbReference type="InterPro" id="IPR008942">
    <property type="entry name" value="ENTH_VHS"/>
</dbReference>
<dbReference type="CDD" id="cd11805">
    <property type="entry name" value="SH3_GRB2_like_C"/>
    <property type="match status" value="1"/>
</dbReference>
<comment type="function">
    <text evidence="1">Component of the ESCRT-0 complex which is the sorting receptor for ubiquitinated cargo proteins at the multivesicular body (MVB).</text>
</comment>
<feature type="region of interest" description="Disordered" evidence="13">
    <location>
        <begin position="930"/>
        <end position="958"/>
    </location>
</feature>
<evidence type="ECO:0000256" key="4">
    <source>
        <dbReference type="ARBA" id="ARBA00009666"/>
    </source>
</evidence>
<dbReference type="InterPro" id="IPR018731">
    <property type="entry name" value="Atg13_N"/>
</dbReference>
<dbReference type="PRINTS" id="PR01887">
    <property type="entry name" value="SPECTRNALPHA"/>
</dbReference>
<dbReference type="SMART" id="SM00326">
    <property type="entry name" value="SH3"/>
    <property type="match status" value="1"/>
</dbReference>
<dbReference type="InterPro" id="IPR050670">
    <property type="entry name" value="STAM"/>
</dbReference>
<evidence type="ECO:0000256" key="11">
    <source>
        <dbReference type="PROSITE-ProRule" id="PRU00192"/>
    </source>
</evidence>
<evidence type="ECO:0000256" key="12">
    <source>
        <dbReference type="RuleBase" id="RU361214"/>
    </source>
</evidence>
<evidence type="ECO:0000313" key="16">
    <source>
        <dbReference type="EMBL" id="CRK12817.1"/>
    </source>
</evidence>
<evidence type="ECO:0000256" key="6">
    <source>
        <dbReference type="ARBA" id="ARBA00022443"/>
    </source>
</evidence>
<dbReference type="InterPro" id="IPR003903">
    <property type="entry name" value="UIM_dom"/>
</dbReference>
<dbReference type="GO" id="GO:0033565">
    <property type="term" value="C:ESCRT-0 complex"/>
    <property type="evidence" value="ECO:0007669"/>
    <property type="project" value="TreeGrafter"/>
</dbReference>
<evidence type="ECO:0000256" key="8">
    <source>
        <dbReference type="ARBA" id="ARBA00022753"/>
    </source>
</evidence>
<dbReference type="InterPro" id="IPR001452">
    <property type="entry name" value="SH3_domain"/>
</dbReference>
<feature type="region of interest" description="Disordered" evidence="13">
    <location>
        <begin position="392"/>
        <end position="578"/>
    </location>
</feature>
<feature type="region of interest" description="Disordered" evidence="13">
    <location>
        <begin position="1"/>
        <end position="67"/>
    </location>
</feature>
<dbReference type="Proteomes" id="UP000044602">
    <property type="component" value="Unassembled WGS sequence"/>
</dbReference>
<feature type="compositionally biased region" description="Polar residues" evidence="13">
    <location>
        <begin position="685"/>
        <end position="699"/>
    </location>
</feature>
<dbReference type="InterPro" id="IPR036028">
    <property type="entry name" value="SH3-like_dom_sf"/>
</dbReference>
<evidence type="ECO:0000313" key="17">
    <source>
        <dbReference type="Proteomes" id="UP000044602"/>
    </source>
</evidence>
<protein>
    <recommendedName>
        <fullName evidence="12">Autophagy-related protein 13</fullName>
    </recommendedName>
</protein>
<evidence type="ECO:0000259" key="15">
    <source>
        <dbReference type="PROSITE" id="PS50179"/>
    </source>
</evidence>
<keyword evidence="7" id="KW-0813">Transport</keyword>
<dbReference type="PROSITE" id="PS50330">
    <property type="entry name" value="UIM"/>
    <property type="match status" value="1"/>
</dbReference>
<dbReference type="Gene3D" id="2.30.30.40">
    <property type="entry name" value="SH3 Domains"/>
    <property type="match status" value="1"/>
</dbReference>
<keyword evidence="8" id="KW-0967">Endosome</keyword>
<feature type="compositionally biased region" description="Polar residues" evidence="13">
    <location>
        <begin position="1618"/>
        <end position="1628"/>
    </location>
</feature>
<dbReference type="Gene3D" id="1.25.40.90">
    <property type="match status" value="1"/>
</dbReference>
<dbReference type="GO" id="GO:0006914">
    <property type="term" value="P:autophagy"/>
    <property type="evidence" value="ECO:0007669"/>
    <property type="project" value="UniProtKB-KW"/>
</dbReference>
<dbReference type="STRING" id="100787.A0A0G4KSY0"/>
<evidence type="ECO:0000256" key="3">
    <source>
        <dbReference type="ARBA" id="ARBA00005246"/>
    </source>
</evidence>
<feature type="compositionally biased region" description="Polar residues" evidence="13">
    <location>
        <begin position="1"/>
        <end position="26"/>
    </location>
</feature>
<dbReference type="PANTHER" id="PTHR45929:SF3">
    <property type="entry name" value="JAK PATHWAY SIGNAL TRANSDUCTION ADAPTOR MOLECULE"/>
    <property type="match status" value="1"/>
</dbReference>
<dbReference type="Pfam" id="PF00790">
    <property type="entry name" value="VHS"/>
    <property type="match status" value="1"/>
</dbReference>
<feature type="compositionally biased region" description="Low complexity" evidence="13">
    <location>
        <begin position="1400"/>
        <end position="1421"/>
    </location>
</feature>
<evidence type="ECO:0000259" key="14">
    <source>
        <dbReference type="PROSITE" id="PS50002"/>
    </source>
</evidence>
<comment type="subunit">
    <text evidence="5">Component of the ESCRT-0 complex composed of HSE1 and VPS27.</text>
</comment>
<dbReference type="GO" id="GO:1990316">
    <property type="term" value="C:Atg1/ULK1 kinase complex"/>
    <property type="evidence" value="ECO:0007669"/>
    <property type="project" value="InterPro"/>
</dbReference>
<dbReference type="PROSITE" id="PS50002">
    <property type="entry name" value="SH3"/>
    <property type="match status" value="1"/>
</dbReference>
<keyword evidence="10" id="KW-0472">Membrane</keyword>
<evidence type="ECO:0000256" key="7">
    <source>
        <dbReference type="ARBA" id="ARBA00022448"/>
    </source>
</evidence>
<feature type="compositionally biased region" description="Pro residues" evidence="13">
    <location>
        <begin position="1477"/>
        <end position="1491"/>
    </location>
</feature>
<evidence type="ECO:0000256" key="1">
    <source>
        <dbReference type="ARBA" id="ARBA00002654"/>
    </source>
</evidence>
<comment type="subcellular location">
    <subcellularLocation>
        <location evidence="2">Endosome membrane</location>
        <topology evidence="2">Peripheral membrane protein</topology>
        <orientation evidence="2">Cytoplasmic side</orientation>
    </subcellularLocation>
</comment>
<comment type="similarity">
    <text evidence="3 12">Belongs to the ATG13 family. Fungi subfamily.</text>
</comment>
<dbReference type="CDD" id="cd21386">
    <property type="entry name" value="GAT_Hse1"/>
    <property type="match status" value="1"/>
</dbReference>
<feature type="region of interest" description="Disordered" evidence="13">
    <location>
        <begin position="630"/>
        <end position="775"/>
    </location>
</feature>
<dbReference type="SUPFAM" id="SSF50044">
    <property type="entry name" value="SH3-domain"/>
    <property type="match status" value="1"/>
</dbReference>
<accession>A0A0G4KSY0</accession>
<dbReference type="PROSITE" id="PS50179">
    <property type="entry name" value="VHS"/>
    <property type="match status" value="1"/>
</dbReference>
<dbReference type="PRINTS" id="PR00452">
    <property type="entry name" value="SH3DOMAIN"/>
</dbReference>
<feature type="compositionally biased region" description="Low complexity" evidence="13">
    <location>
        <begin position="397"/>
        <end position="411"/>
    </location>
</feature>
<sequence length="1659" mass="178154">MHQQTRPSPRLTSPASSPQTNPARTNNPREPAMAARPRAGSAASGRGYEPPASPAVDTAPGSGPTAESFKKLDQIIQNFHTKAASVITESRMNLKSVSATKGSGSKKINKWFQLDTEDFEDFKEDLRIWRTCSALDNRPPPLIIETYLDTSRLTSSQSLVIVDENGKRWDVMEALNSSGSSDDNPNRVMRRNTDVVLERWRIELKVNSATGLDEFGPILPTIYKKIIVFFRSLYVTARVLPAWKTSQQALNKSVHPALEPKCRILAGDPSSSRVDRLRHPLHDGHGEVVTDYLFADLEVPVGRLVASVTYRNECSFRIDDAESLLSSRFMGVDENFFKPSMPQRTHTRRDDVEVGSLPSHSRGTGLSELRQTYGSLSTFHGEGALGTSPISALKAVRPPGSDTSSPPGSRPASFQPNPPNSLPVRPTMRGFTGGSVRRPSVSFQPFKAGSLSGSPIPRTLDSESPASPSSASRVAAALSQPRNRTSLTAGMPASLRGGPPSGDTLVGSPRPVSTSRYSSSFTHTHRKGRLSFGGQSKAGDDEQGSSGRGSLSSSAAQPGSGLLAEVGGNASSGSLQTDDDQISDFLKALDSKKTLKSFEPAKRGESATNRTVAQLSKFHAMRDSNNALTDSMTSSLQMQRSSSSSSRQLSNVPSMMAPASVSLSSSPGKPLSPHTPHTPAVPSRLSENSVIRYGSSRSARANAPPTSAAELAREDTVTQDGTTAIDIPISPRLGTHQRRSSSVAQKNRVMAEEDDGDAAFGGNRSISLGAEDREPPTLSMLLGRHAETGESATAHDASSLQPAAQIRSVGSVEMLNQGSSDGSKPPGGLISAPSSSPFGRRRYTGMASMSPAGRGQTPPQSSRGSFTASTTGRYGRGETENQDDEPLLFDMSEMDPQGRRSLEEARGGGQAGLGSRAETVSAWENIETAARSPHAQAREVAASQQSPYGPGSDRGHCSVHNPPSCTSLLRQTSIMFRAAAAGPYDEGIAKATDENLTSEDWGAIMELCDRVTTDTNGPKEAVQSMIKRLAHRNANVQLYTLELANALSQNCGKPIHRELSSRAFTDALLKLANDRNTHTQVKAKILERMKDWSDMFSKDAELGIMYDAYYRLKQTNPTLQPPSAPQKTGLTDVDRRKEEEELQMALQLSLQDEERKGKSPEPSSSNAGPSSSGAGAGTPGASQPLQQQSTPVPAGTTAATVSRVRALFDFVPSEPGELEFKKGDVIAVLESVYKDWWRGSLKGKTGIFPLNYVGKLTDPTPDELAREAQMEAEVFAEIKNVEKLLTLLSTSNTAPKEEDNEEISKLYHQTLAIRPKLIKLIEKYSQKKDDFTQLNEKFIKARRDYEALLESSMSHPPQPSYHQYAMRPAQGGYPGGPPQAPGGPGGYAPQGVPQGPPQGHPQGLPQQQEQRYYTPAPQDQPQYPPQSSPSPNLHRPSQPTPAPFYVAGSEVPSHGGHPGPQPSYPHRDPTPRLPSNGRPPEPINTSPPPPQNAYSSYTHPPDQRQSTYGAQELATSVYDSPIAPHNPNSTAAYSTSTNYAPDDQYKQHNTSQGAPQSPQHQPSQPQYHSYQPSSAPPGQDHYGSAPSQAPPPIPTGAPPSAPAPLQPAGSAYDARQGLPSQTGTSPQPQYKAYVPPGGPPPNEGPSAPPSDYYRQPGVY</sequence>
<dbReference type="Pfam" id="PF10033">
    <property type="entry name" value="ATG13"/>
    <property type="match status" value="1"/>
</dbReference>
<dbReference type="InterPro" id="IPR036570">
    <property type="entry name" value="HORMA_dom_sf"/>
</dbReference>
<dbReference type="Gene3D" id="6.10.140.1900">
    <property type="match status" value="1"/>
</dbReference>
<feature type="compositionally biased region" description="Polar residues" evidence="13">
    <location>
        <begin position="1526"/>
        <end position="1539"/>
    </location>
</feature>
<comment type="similarity">
    <text evidence="4">Belongs to the STAM family.</text>
</comment>
<feature type="region of interest" description="Disordered" evidence="13">
    <location>
        <begin position="815"/>
        <end position="917"/>
    </location>
</feature>
<dbReference type="SUPFAM" id="SSF48464">
    <property type="entry name" value="ENTH/VHS domain"/>
    <property type="match status" value="1"/>
</dbReference>
<feature type="compositionally biased region" description="Polar residues" evidence="13">
    <location>
        <begin position="857"/>
        <end position="872"/>
    </location>
</feature>
<dbReference type="Gene3D" id="3.30.900.10">
    <property type="entry name" value="HORMA domain"/>
    <property type="match status" value="1"/>
</dbReference>
<feature type="compositionally biased region" description="Basic and acidic residues" evidence="13">
    <location>
        <begin position="896"/>
        <end position="906"/>
    </location>
</feature>
<dbReference type="Gene3D" id="1.20.5.1940">
    <property type="match status" value="1"/>
</dbReference>
<dbReference type="PANTHER" id="PTHR45929">
    <property type="entry name" value="JAK PATHWAY SIGNAL TRANSDUCTION ADAPTOR MOLECULE"/>
    <property type="match status" value="1"/>
</dbReference>
<dbReference type="GO" id="GO:0043130">
    <property type="term" value="F:ubiquitin binding"/>
    <property type="evidence" value="ECO:0007669"/>
    <property type="project" value="InterPro"/>
</dbReference>
<dbReference type="GO" id="GO:0010008">
    <property type="term" value="C:endosome membrane"/>
    <property type="evidence" value="ECO:0007669"/>
    <property type="project" value="UniProtKB-SubCell"/>
</dbReference>
<feature type="compositionally biased region" description="Pro residues" evidence="13">
    <location>
        <begin position="1636"/>
        <end position="1648"/>
    </location>
</feature>
<dbReference type="CDD" id="cd16978">
    <property type="entry name" value="VHS_HSE1"/>
    <property type="match status" value="1"/>
</dbReference>
<evidence type="ECO:0000256" key="2">
    <source>
        <dbReference type="ARBA" id="ARBA00004125"/>
    </source>
</evidence>
<keyword evidence="17" id="KW-1185">Reference proteome</keyword>
<feature type="compositionally biased region" description="Polar residues" evidence="13">
    <location>
        <begin position="1492"/>
        <end position="1518"/>
    </location>
</feature>
<reference evidence="17" key="1">
    <citation type="submission" date="2015-05" db="EMBL/GenBank/DDBJ databases">
        <authorList>
            <person name="Fogelqvist Johan"/>
        </authorList>
    </citation>
    <scope>NUCLEOTIDE SEQUENCE [LARGE SCALE GENOMIC DNA]</scope>
</reference>
<dbReference type="GO" id="GO:0035091">
    <property type="term" value="F:phosphatidylinositol binding"/>
    <property type="evidence" value="ECO:0007669"/>
    <property type="project" value="InterPro"/>
</dbReference>
<gene>
    <name evidence="16" type="ORF">BN1708_010618</name>
</gene>
<feature type="compositionally biased region" description="Polar residues" evidence="13">
    <location>
        <begin position="511"/>
        <end position="522"/>
    </location>
</feature>
<feature type="compositionally biased region" description="Low complexity" evidence="13">
    <location>
        <begin position="28"/>
        <end position="47"/>
    </location>
</feature>
<feature type="compositionally biased region" description="Low complexity" evidence="13">
    <location>
        <begin position="1551"/>
        <end position="1577"/>
    </location>
</feature>
<feature type="compositionally biased region" description="Low complexity" evidence="13">
    <location>
        <begin position="462"/>
        <end position="479"/>
    </location>
</feature>
<dbReference type="InterPro" id="IPR002014">
    <property type="entry name" value="VHS_dom"/>
</dbReference>
<keyword evidence="12" id="KW-0072">Autophagy</keyword>
<keyword evidence="9" id="KW-0653">Protein transport</keyword>
<feature type="domain" description="SH3" evidence="14">
    <location>
        <begin position="1199"/>
        <end position="1258"/>
    </location>
</feature>
<dbReference type="GO" id="GO:0043328">
    <property type="term" value="P:protein transport to vacuole involved in ubiquitin-dependent protein catabolic process via the multivesicular body sorting pathway"/>
    <property type="evidence" value="ECO:0007669"/>
    <property type="project" value="TreeGrafter"/>
</dbReference>
<name>A0A0G4KSY0_VERLO</name>
<dbReference type="InterPro" id="IPR004152">
    <property type="entry name" value="GAT_dom"/>
</dbReference>
<feature type="region of interest" description="Disordered" evidence="13">
    <location>
        <begin position="1148"/>
        <end position="1197"/>
    </location>
</feature>
<keyword evidence="6 11" id="KW-0728">SH3 domain</keyword>
<feature type="compositionally biased region" description="Low complexity" evidence="13">
    <location>
        <begin position="544"/>
        <end position="554"/>
    </location>
</feature>
<proteinExistence type="inferred from homology"/>